<accession>A0A0F9TSH6</accession>
<dbReference type="EMBL" id="LAZR01000271">
    <property type="protein sequence ID" value="KKN77907.1"/>
    <property type="molecule type" value="Genomic_DNA"/>
</dbReference>
<comment type="caution">
    <text evidence="1">The sequence shown here is derived from an EMBL/GenBank/DDBJ whole genome shotgun (WGS) entry which is preliminary data.</text>
</comment>
<reference evidence="1" key="1">
    <citation type="journal article" date="2015" name="Nature">
        <title>Complex archaea that bridge the gap between prokaryotes and eukaryotes.</title>
        <authorList>
            <person name="Spang A."/>
            <person name="Saw J.H."/>
            <person name="Jorgensen S.L."/>
            <person name="Zaremba-Niedzwiedzka K."/>
            <person name="Martijn J."/>
            <person name="Lind A.E."/>
            <person name="van Eijk R."/>
            <person name="Schleper C."/>
            <person name="Guy L."/>
            <person name="Ettema T.J."/>
        </authorList>
    </citation>
    <scope>NUCLEOTIDE SEQUENCE</scope>
</reference>
<sequence length="159" mass="18092">MPYAEDRLWFDKYIEAAKVIIGPHLLCVSSFEIDTTQAADLVVFTAKNVTIACRLRREGYAGRYPWDVTIRAKRDSGAKTELSKITDGWGDWFFYGHVEGEVIGRWFLVDLTKFRAKLIRGKERLKLKMIPNSDGTHFVSLDVRNCPDVVLASSHEVPA</sequence>
<name>A0A0F9TSH6_9ZZZZ</name>
<organism evidence="1">
    <name type="scientific">marine sediment metagenome</name>
    <dbReference type="NCBI Taxonomy" id="412755"/>
    <lineage>
        <taxon>unclassified sequences</taxon>
        <taxon>metagenomes</taxon>
        <taxon>ecological metagenomes</taxon>
    </lineage>
</organism>
<proteinExistence type="predicted"/>
<gene>
    <name evidence="1" type="ORF">LCGC14_0354720</name>
</gene>
<protein>
    <submittedName>
        <fullName evidence="1">Uncharacterized protein</fullName>
    </submittedName>
</protein>
<evidence type="ECO:0000313" key="1">
    <source>
        <dbReference type="EMBL" id="KKN77907.1"/>
    </source>
</evidence>
<dbReference type="AlphaFoldDB" id="A0A0F9TSH6"/>